<dbReference type="EMBL" id="JBBKTX010000030">
    <property type="protein sequence ID" value="MFK4754402.1"/>
    <property type="molecule type" value="Genomic_DNA"/>
</dbReference>
<evidence type="ECO:0000256" key="2">
    <source>
        <dbReference type="ARBA" id="ARBA00022840"/>
    </source>
</evidence>
<name>A0ABW8NNG5_9GAMM</name>
<dbReference type="Gene3D" id="3.30.450.40">
    <property type="match status" value="1"/>
</dbReference>
<dbReference type="Pfam" id="PF25601">
    <property type="entry name" value="AAA_lid_14"/>
    <property type="match status" value="1"/>
</dbReference>
<gene>
    <name evidence="7" type="primary">norR</name>
    <name evidence="7" type="ORF">WG929_18500</name>
</gene>
<dbReference type="InterPro" id="IPR025662">
    <property type="entry name" value="Sigma_54_int_dom_ATP-bd_1"/>
</dbReference>
<dbReference type="InterPro" id="IPR058031">
    <property type="entry name" value="AAA_lid_NorR"/>
</dbReference>
<keyword evidence="4" id="KW-0238">DNA-binding</keyword>
<keyword evidence="5" id="KW-0804">Transcription</keyword>
<comment type="caution">
    <text evidence="7">The sequence shown here is derived from an EMBL/GenBank/DDBJ whole genome shotgun (WGS) entry which is preliminary data.</text>
</comment>
<protein>
    <submittedName>
        <fullName evidence="7">Nitric oxide reductase transcriptional regulator NorR</fullName>
    </submittedName>
</protein>
<feature type="domain" description="Sigma-54 factor interaction" evidence="6">
    <location>
        <begin position="188"/>
        <end position="417"/>
    </location>
</feature>
<dbReference type="Gene3D" id="3.40.50.300">
    <property type="entry name" value="P-loop containing nucleotide triphosphate hydrolases"/>
    <property type="match status" value="1"/>
</dbReference>
<dbReference type="InterPro" id="IPR027417">
    <property type="entry name" value="P-loop_NTPase"/>
</dbReference>
<dbReference type="SUPFAM" id="SSF46689">
    <property type="entry name" value="Homeodomain-like"/>
    <property type="match status" value="1"/>
</dbReference>
<evidence type="ECO:0000313" key="7">
    <source>
        <dbReference type="EMBL" id="MFK4754402.1"/>
    </source>
</evidence>
<evidence type="ECO:0000256" key="3">
    <source>
        <dbReference type="ARBA" id="ARBA00023015"/>
    </source>
</evidence>
<dbReference type="NCBIfam" id="NF003451">
    <property type="entry name" value="PRK05022.1"/>
    <property type="match status" value="1"/>
</dbReference>
<evidence type="ECO:0000256" key="4">
    <source>
        <dbReference type="ARBA" id="ARBA00023125"/>
    </source>
</evidence>
<keyword evidence="8" id="KW-1185">Reference proteome</keyword>
<dbReference type="InterPro" id="IPR002078">
    <property type="entry name" value="Sigma_54_int"/>
</dbReference>
<dbReference type="PROSITE" id="PS50045">
    <property type="entry name" value="SIGMA54_INTERACT_4"/>
    <property type="match status" value="1"/>
</dbReference>
<dbReference type="PRINTS" id="PR01590">
    <property type="entry name" value="HTHFIS"/>
</dbReference>
<organism evidence="7 8">
    <name type="scientific">Oceanobacter antarcticus</name>
    <dbReference type="NCBI Taxonomy" id="3133425"/>
    <lineage>
        <taxon>Bacteria</taxon>
        <taxon>Pseudomonadati</taxon>
        <taxon>Pseudomonadota</taxon>
        <taxon>Gammaproteobacteria</taxon>
        <taxon>Oceanospirillales</taxon>
        <taxon>Oceanospirillaceae</taxon>
        <taxon>Oceanobacter</taxon>
    </lineage>
</organism>
<accession>A0ABW8NNG5</accession>
<evidence type="ECO:0000259" key="6">
    <source>
        <dbReference type="PROSITE" id="PS50045"/>
    </source>
</evidence>
<dbReference type="PROSITE" id="PS00688">
    <property type="entry name" value="SIGMA54_INTERACT_3"/>
    <property type="match status" value="1"/>
</dbReference>
<evidence type="ECO:0000313" key="8">
    <source>
        <dbReference type="Proteomes" id="UP001620597"/>
    </source>
</evidence>
<dbReference type="PROSITE" id="PS00675">
    <property type="entry name" value="SIGMA54_INTERACT_1"/>
    <property type="match status" value="1"/>
</dbReference>
<dbReference type="Gene3D" id="1.10.10.60">
    <property type="entry name" value="Homeodomain-like"/>
    <property type="match status" value="1"/>
</dbReference>
<dbReference type="InterPro" id="IPR029016">
    <property type="entry name" value="GAF-like_dom_sf"/>
</dbReference>
<dbReference type="RefSeq" id="WP_416207271.1">
    <property type="nucleotide sequence ID" value="NZ_JBBKTX010000030.1"/>
</dbReference>
<dbReference type="InterPro" id="IPR002197">
    <property type="entry name" value="HTH_Fis"/>
</dbReference>
<dbReference type="Pfam" id="PF01590">
    <property type="entry name" value="GAF"/>
    <property type="match status" value="1"/>
</dbReference>
<dbReference type="InterPro" id="IPR025943">
    <property type="entry name" value="Sigma_54_int_dom_ATP-bd_2"/>
</dbReference>
<dbReference type="SMART" id="SM00382">
    <property type="entry name" value="AAA"/>
    <property type="match status" value="1"/>
</dbReference>
<evidence type="ECO:0000256" key="5">
    <source>
        <dbReference type="ARBA" id="ARBA00023163"/>
    </source>
</evidence>
<dbReference type="InterPro" id="IPR003018">
    <property type="entry name" value="GAF"/>
</dbReference>
<keyword evidence="2" id="KW-0067">ATP-binding</keyword>
<reference evidence="7 8" key="1">
    <citation type="submission" date="2024-03" db="EMBL/GenBank/DDBJ databases">
        <title>High-quality draft genome sequence of Oceanobacter sp. wDCs-4.</title>
        <authorList>
            <person name="Dong C."/>
        </authorList>
    </citation>
    <scope>NUCLEOTIDE SEQUENCE [LARGE SCALE GENOMIC DNA]</scope>
    <source>
        <strain evidence="8">wDCs-4</strain>
    </source>
</reference>
<dbReference type="Proteomes" id="UP001620597">
    <property type="component" value="Unassembled WGS sequence"/>
</dbReference>
<keyword evidence="1" id="KW-0547">Nucleotide-binding</keyword>
<dbReference type="Gene3D" id="1.10.8.60">
    <property type="match status" value="1"/>
</dbReference>
<proteinExistence type="predicted"/>
<dbReference type="InterPro" id="IPR003593">
    <property type="entry name" value="AAA+_ATPase"/>
</dbReference>
<sequence length="517" mass="58053">MPFKHYISVIEDLSRELPVDVRYRRLLEAIRHTIPCDAIALLRLSGEVLRPIAFLGLREETRGRHFHPDHHPRLKQILEHQRLIRFPADSLLPDPYDGLMRLPGIDPRVHDCMGMSIQIDGRNWGVITLDASRPGQFDETIPHAEELAITLTRAVITAAERIATLRQQINRGQQVTEALNRERLSTGVVGTSAEIMRLISDVDVVAPTSMTVLIEGETGVGKELIARRLHMQSARADKPLIYLNCAALPETLAEAELFGHTRGAFTGASQARAGRFELADGGTLFLDEIGELPMTLQATLLRVLQEGEIQRVGSDETHKVDVRMVAATNRNLKHEVAAGRFREDLYHRLSVFPLRVPALRERHRDVLELAEFFLERLQHRLNVQKLLLTADARETLLRYQWPGNVRELEHVLGRAALRAQQQSRAQEPGRALVYIDSRTLALGDIEVQPPSPEEDNPDRGAEALSGSLTELTRQYQTRLIGRVLTEQGGNVSAAARVLQVDRSNLLRLVKRLGIHVG</sequence>
<dbReference type="SUPFAM" id="SSF52540">
    <property type="entry name" value="P-loop containing nucleoside triphosphate hydrolases"/>
    <property type="match status" value="1"/>
</dbReference>
<dbReference type="SUPFAM" id="SSF55781">
    <property type="entry name" value="GAF domain-like"/>
    <property type="match status" value="1"/>
</dbReference>
<dbReference type="PROSITE" id="PS00676">
    <property type="entry name" value="SIGMA54_INTERACT_2"/>
    <property type="match status" value="1"/>
</dbReference>
<keyword evidence="3" id="KW-0805">Transcription regulation</keyword>
<dbReference type="Pfam" id="PF00158">
    <property type="entry name" value="Sigma54_activat"/>
    <property type="match status" value="1"/>
</dbReference>
<evidence type="ECO:0000256" key="1">
    <source>
        <dbReference type="ARBA" id="ARBA00022741"/>
    </source>
</evidence>
<dbReference type="CDD" id="cd00009">
    <property type="entry name" value="AAA"/>
    <property type="match status" value="1"/>
</dbReference>
<dbReference type="InterPro" id="IPR009057">
    <property type="entry name" value="Homeodomain-like_sf"/>
</dbReference>
<dbReference type="PANTHER" id="PTHR32071">
    <property type="entry name" value="TRANSCRIPTIONAL REGULATORY PROTEIN"/>
    <property type="match status" value="1"/>
</dbReference>
<dbReference type="InterPro" id="IPR025944">
    <property type="entry name" value="Sigma_54_int_dom_CS"/>
</dbReference>
<dbReference type="PANTHER" id="PTHR32071:SF35">
    <property type="entry name" value="ANAEROBIC NITRIC OXIDE REDUCTASE TRANSCRIPTION REGULATOR NORR"/>
    <property type="match status" value="1"/>
</dbReference>